<dbReference type="STRING" id="542762.A0A4S4EX07"/>
<organism evidence="2 3">
    <name type="scientific">Camellia sinensis var. sinensis</name>
    <name type="common">China tea</name>
    <dbReference type="NCBI Taxonomy" id="542762"/>
    <lineage>
        <taxon>Eukaryota</taxon>
        <taxon>Viridiplantae</taxon>
        <taxon>Streptophyta</taxon>
        <taxon>Embryophyta</taxon>
        <taxon>Tracheophyta</taxon>
        <taxon>Spermatophyta</taxon>
        <taxon>Magnoliopsida</taxon>
        <taxon>eudicotyledons</taxon>
        <taxon>Gunneridae</taxon>
        <taxon>Pentapetalae</taxon>
        <taxon>asterids</taxon>
        <taxon>Ericales</taxon>
        <taxon>Theaceae</taxon>
        <taxon>Camellia</taxon>
    </lineage>
</organism>
<feature type="compositionally biased region" description="Polar residues" evidence="1">
    <location>
        <begin position="298"/>
        <end position="319"/>
    </location>
</feature>
<reference evidence="2 3" key="1">
    <citation type="journal article" date="2018" name="Proc. Natl. Acad. Sci. U.S.A.">
        <title>Draft genome sequence of Camellia sinensis var. sinensis provides insights into the evolution of the tea genome and tea quality.</title>
        <authorList>
            <person name="Wei C."/>
            <person name="Yang H."/>
            <person name="Wang S."/>
            <person name="Zhao J."/>
            <person name="Liu C."/>
            <person name="Gao L."/>
            <person name="Xia E."/>
            <person name="Lu Y."/>
            <person name="Tai Y."/>
            <person name="She G."/>
            <person name="Sun J."/>
            <person name="Cao H."/>
            <person name="Tong W."/>
            <person name="Gao Q."/>
            <person name="Li Y."/>
            <person name="Deng W."/>
            <person name="Jiang X."/>
            <person name="Wang W."/>
            <person name="Chen Q."/>
            <person name="Zhang S."/>
            <person name="Li H."/>
            <person name="Wu J."/>
            <person name="Wang P."/>
            <person name="Li P."/>
            <person name="Shi C."/>
            <person name="Zheng F."/>
            <person name="Jian J."/>
            <person name="Huang B."/>
            <person name="Shan D."/>
            <person name="Shi M."/>
            <person name="Fang C."/>
            <person name="Yue Y."/>
            <person name="Li F."/>
            <person name="Li D."/>
            <person name="Wei S."/>
            <person name="Han B."/>
            <person name="Jiang C."/>
            <person name="Yin Y."/>
            <person name="Xia T."/>
            <person name="Zhang Z."/>
            <person name="Bennetzen J.L."/>
            <person name="Zhao S."/>
            <person name="Wan X."/>
        </authorList>
    </citation>
    <scope>NUCLEOTIDE SEQUENCE [LARGE SCALE GENOMIC DNA]</scope>
    <source>
        <strain evidence="3">cv. Shuchazao</strain>
        <tissue evidence="2">Leaf</tissue>
    </source>
</reference>
<feature type="compositionally biased region" description="Basic residues" evidence="1">
    <location>
        <begin position="1128"/>
        <end position="1140"/>
    </location>
</feature>
<evidence type="ECO:0000313" key="2">
    <source>
        <dbReference type="EMBL" id="THG21560.1"/>
    </source>
</evidence>
<dbReference type="EMBL" id="SDRB02001325">
    <property type="protein sequence ID" value="THG21560.1"/>
    <property type="molecule type" value="Genomic_DNA"/>
</dbReference>
<feature type="region of interest" description="Disordered" evidence="1">
    <location>
        <begin position="489"/>
        <end position="525"/>
    </location>
</feature>
<accession>A0A4S4EX07</accession>
<feature type="compositionally biased region" description="Low complexity" evidence="1">
    <location>
        <begin position="236"/>
        <end position="256"/>
    </location>
</feature>
<keyword evidence="3" id="KW-1185">Reference proteome</keyword>
<dbReference type="Proteomes" id="UP000306102">
    <property type="component" value="Unassembled WGS sequence"/>
</dbReference>
<comment type="caution">
    <text evidence="2">The sequence shown here is derived from an EMBL/GenBank/DDBJ whole genome shotgun (WGS) entry which is preliminary data.</text>
</comment>
<feature type="compositionally biased region" description="Low complexity" evidence="1">
    <location>
        <begin position="357"/>
        <end position="373"/>
    </location>
</feature>
<dbReference type="PANTHER" id="PTHR31949:SF3">
    <property type="entry name" value="RUN_FYVE DOMAIN PROTEIN"/>
    <property type="match status" value="1"/>
</dbReference>
<proteinExistence type="predicted"/>
<feature type="compositionally biased region" description="Low complexity" evidence="1">
    <location>
        <begin position="384"/>
        <end position="413"/>
    </location>
</feature>
<feature type="region of interest" description="Disordered" evidence="1">
    <location>
        <begin position="938"/>
        <end position="965"/>
    </location>
</feature>
<dbReference type="GO" id="GO:0043622">
    <property type="term" value="P:cortical microtubule organization"/>
    <property type="evidence" value="ECO:0007669"/>
    <property type="project" value="TreeGrafter"/>
</dbReference>
<feature type="compositionally biased region" description="Polar residues" evidence="1">
    <location>
        <begin position="502"/>
        <end position="520"/>
    </location>
</feature>
<feature type="region of interest" description="Disordered" evidence="1">
    <location>
        <begin position="1105"/>
        <end position="1193"/>
    </location>
</feature>
<feature type="compositionally biased region" description="Pro residues" evidence="1">
    <location>
        <begin position="257"/>
        <end position="268"/>
    </location>
</feature>
<name>A0A4S4EX07_CAMSN</name>
<evidence type="ECO:0000256" key="1">
    <source>
        <dbReference type="SAM" id="MobiDB-lite"/>
    </source>
</evidence>
<dbReference type="AlphaFoldDB" id="A0A4S4EX07"/>
<feature type="compositionally biased region" description="Basic and acidic residues" evidence="1">
    <location>
        <begin position="1141"/>
        <end position="1150"/>
    </location>
</feature>
<feature type="compositionally biased region" description="Polar residues" evidence="1">
    <location>
        <begin position="190"/>
        <end position="202"/>
    </location>
</feature>
<sequence length="1193" mass="128255">MASHLNWHWNSSYAVNYQDWVLTQFDAIFGFVYGNGSEFHEILISINGELSLVLIIKGVVKMPPSPAMRCSPGRELRGDNHKRGRSLEAGILFREKDDDLALFNEMQTREKDSFLLQSNDDFEDIFSTKLNYFSDYKLGISIPGRGESSGLLNADGEKNDYEWLLTPPDTPLFPSLDDEMPPVTLAQRGRPQSQPITISRSSTMEKNRKSSRGSLSPNRLSPSPRSGNSTFHTRGSPSSAAHSSPTPSVCHATPSQRPSPPPNKPSTPAPRSSTPNPRRISTGSGGTVSSSGIRGTSPVNKSRGNSASPKIRAWQTNIPGFSLDAPPNLRTSLADRPASYVRGSSPASRNGRDSSSRGRQSMSPTASRSVSSSHSHDRDRFSSKSKGSVASSGDDDVYSLQSVPVSSSDCSASRRVGAFPSSRAPAFSKKPTRTGLSSSAPKRSFDSALRQMDHRKGPQNMFRPLLSSVPSSTFYVGTASAAQRALISRNSSVTTSSNASSDQATSGAHDTEGSDQNQDDMASERGKAQYPNFQDDIFTFEKEDGVNEDISPGIRDASPNVDRGNFSGGGSQLGGSENFDYHGTPIAITATSEVLEVEGIPEVDSIEDMAICSKCGHGYRFMELTDGDLKLCPDCRSDGPLTAASPVPTEIISKNSPTLSMKISDERMAINAMEPLIDIPESSEVTNIVEARAAQYEEHVQEGQTSYAEPSLNLSLENSIAQKLAEEDVGRLENQQVIGQPTVGYNPSNGDTGAQRIWHSKHYPTLKLDVSEGAGISILLKRSSSVKGPVVQGRTFTASSISYDDLSYVRDGAQSMRSSLGQGSASASSSVDLGSARQTETRVQWQLSGKKSDIETYRSDINMKHQCTGSSLSGTWNQTSQGLDSESAGIDDTCTQVVCNNYDGTMVDPTSELLTNTLNVHSGDSSVASFSNVEVSASFGNGEDFQNDAKSISDREEPSTLEEATLPNSVVDRVNVVEVPNQSSLDTISEIETENGHLGMPGSESDVGSPDTRSTIDELPEPSVATAFDKDITASVAEHDTSDHAHGIFEESTVTVEGYGGTKPRSLTLEEATDTILFCSSIIHNLAYKAASIAMEKENSVPLEGSRPMVTILGNSNSDTKDPPRGRIPGKRTSKSHKVSQRQEETDTKPPFDNNIGSDEKVDVSTTHIVGVPNKGDSMKPPKLESKCNCSVM</sequence>
<evidence type="ECO:0000313" key="3">
    <source>
        <dbReference type="Proteomes" id="UP000306102"/>
    </source>
</evidence>
<feature type="compositionally biased region" description="Low complexity" evidence="1">
    <location>
        <begin position="818"/>
        <end position="836"/>
    </location>
</feature>
<protein>
    <submittedName>
        <fullName evidence="2">Uncharacterized protein</fullName>
    </submittedName>
</protein>
<dbReference type="GO" id="GO:0055028">
    <property type="term" value="C:cortical microtubule"/>
    <property type="evidence" value="ECO:0007669"/>
    <property type="project" value="TreeGrafter"/>
</dbReference>
<feature type="region of interest" description="Disordered" evidence="1">
    <location>
        <begin position="994"/>
        <end position="1018"/>
    </location>
</feature>
<feature type="compositionally biased region" description="Low complexity" evidence="1">
    <location>
        <begin position="278"/>
        <end position="297"/>
    </location>
</feature>
<feature type="region of interest" description="Disordered" evidence="1">
    <location>
        <begin position="162"/>
        <end position="444"/>
    </location>
</feature>
<feature type="compositionally biased region" description="Basic and acidic residues" evidence="1">
    <location>
        <begin position="1177"/>
        <end position="1186"/>
    </location>
</feature>
<feature type="region of interest" description="Disordered" evidence="1">
    <location>
        <begin position="817"/>
        <end position="839"/>
    </location>
</feature>
<dbReference type="PANTHER" id="PTHR31949">
    <property type="entry name" value="GASTRIC MUCIN-LIKE PROTEIN"/>
    <property type="match status" value="1"/>
</dbReference>
<gene>
    <name evidence="2" type="ORF">TEA_018149</name>
</gene>
<feature type="compositionally biased region" description="Low complexity" evidence="1">
    <location>
        <begin position="212"/>
        <end position="229"/>
    </location>
</feature>
<feature type="compositionally biased region" description="Low complexity" evidence="1">
    <location>
        <begin position="489"/>
        <end position="501"/>
    </location>
</feature>